<feature type="region of interest" description="Disordered" evidence="1">
    <location>
        <begin position="456"/>
        <end position="484"/>
    </location>
</feature>
<evidence type="ECO:0000313" key="3">
    <source>
        <dbReference type="Proteomes" id="UP000198600"/>
    </source>
</evidence>
<keyword evidence="3" id="KW-1185">Reference proteome</keyword>
<dbReference type="OrthoDB" id="981968at2"/>
<reference evidence="3" key="1">
    <citation type="submission" date="2016-10" db="EMBL/GenBank/DDBJ databases">
        <authorList>
            <person name="Varghese N."/>
            <person name="Submissions S."/>
        </authorList>
    </citation>
    <scope>NUCLEOTIDE SEQUENCE [LARGE SCALE GENOMIC DNA]</scope>
    <source>
        <strain evidence="3">LMG 2223</strain>
    </source>
</reference>
<evidence type="ECO:0000256" key="1">
    <source>
        <dbReference type="SAM" id="MobiDB-lite"/>
    </source>
</evidence>
<accession>A0A1H2MS30</accession>
<dbReference type="RefSeq" id="WP_084376618.1">
    <property type="nucleotide sequence ID" value="NZ_LS483433.1"/>
</dbReference>
<evidence type="ECO:0000313" key="2">
    <source>
        <dbReference type="EMBL" id="SDU95346.1"/>
    </source>
</evidence>
<name>A0A1H2MS30_9PSED</name>
<proteinExistence type="predicted"/>
<organism evidence="2 3">
    <name type="scientific">Pseudomonas mucidolens</name>
    <dbReference type="NCBI Taxonomy" id="46679"/>
    <lineage>
        <taxon>Bacteria</taxon>
        <taxon>Pseudomonadati</taxon>
        <taxon>Pseudomonadota</taxon>
        <taxon>Gammaproteobacteria</taxon>
        <taxon>Pseudomonadales</taxon>
        <taxon>Pseudomonadaceae</taxon>
        <taxon>Pseudomonas</taxon>
    </lineage>
</organism>
<feature type="compositionally biased region" description="Basic and acidic residues" evidence="1">
    <location>
        <begin position="463"/>
        <end position="484"/>
    </location>
</feature>
<gene>
    <name evidence="2" type="ORF">SAMN05216202_2168</name>
</gene>
<dbReference type="AlphaFoldDB" id="A0A1H2MS30"/>
<evidence type="ECO:0008006" key="4">
    <source>
        <dbReference type="Google" id="ProtNLM"/>
    </source>
</evidence>
<dbReference type="EMBL" id="LT629802">
    <property type="protein sequence ID" value="SDU95346.1"/>
    <property type="molecule type" value="Genomic_DNA"/>
</dbReference>
<dbReference type="Proteomes" id="UP000198600">
    <property type="component" value="Chromosome I"/>
</dbReference>
<dbReference type="STRING" id="46679.SAMN05216202_2168"/>
<protein>
    <recommendedName>
        <fullName evidence="4">Glycosaminoglycan attachment site</fullName>
    </recommendedName>
</protein>
<sequence length="484" mass="53963">MSATGETRLFTLISQRQFELYALSLEHGPNFDPAHIFSAYQAGTGGVTGCILLDPDTGAFTYLAMRRRIDHCWIKVDESGPYSTPEAALDRLTVAMRASDPPEPLPPGVRRRPHLLKPGPRGTSPEFQLLTTTINHLPALMAVGECYLALPNPDANFVSDFQTNNFASRLFELYLFSCFREQGLNVRQNHVSPDFLIEKEGNACWIEAVTANSKLPRAGGIGKWVHAPKDRIERLTGNPAERFAKTLRGKLQRNYHELDHVKGQPFALAIADFHDFGSMVWSREALPTYLYGLRADVTGDGTDRRAIGVPIANLTGQHSIPAGLFRDPNFAHLSAVIFSNSATLAKFNRMGFLAGWRPPGLTMIRRGILFDRAPGALEPIDFNLAVDSTEYQALWPWGEAWCQELEVFHNPLATHPIPFDLIPGATHWFERDGDIECSTIWANSVISSITHLQMDGKPAVTSKPRDRRQPPAPHEHRIDNDNDE</sequence>
<feature type="region of interest" description="Disordered" evidence="1">
    <location>
        <begin position="99"/>
        <end position="123"/>
    </location>
</feature>